<gene>
    <name evidence="3" type="ordered locus">Desca_0803</name>
</gene>
<dbReference type="STRING" id="868595.Desca_0803"/>
<proteinExistence type="predicted"/>
<protein>
    <recommendedName>
        <fullName evidence="5">Transmembrane protein</fullName>
    </recommendedName>
</protein>
<dbReference type="Pfam" id="PF09608">
    <property type="entry name" value="Alph_Pro_TM"/>
    <property type="match status" value="1"/>
</dbReference>
<evidence type="ECO:0000313" key="4">
    <source>
        <dbReference type="Proteomes" id="UP000009226"/>
    </source>
</evidence>
<organism evidence="3 4">
    <name type="scientific">Desulfotomaculum nigrificans (strain DSM 14880 / VKM B-2319 / CO-1-SRB)</name>
    <name type="common">Desulfotomaculum carboxydivorans</name>
    <dbReference type="NCBI Taxonomy" id="868595"/>
    <lineage>
        <taxon>Bacteria</taxon>
        <taxon>Bacillati</taxon>
        <taxon>Bacillota</taxon>
        <taxon>Clostridia</taxon>
        <taxon>Eubacteriales</taxon>
        <taxon>Desulfotomaculaceae</taxon>
        <taxon>Desulfotomaculum</taxon>
    </lineage>
</organism>
<dbReference type="AlphaFoldDB" id="F6B9A7"/>
<reference evidence="3" key="1">
    <citation type="submission" date="2011-05" db="EMBL/GenBank/DDBJ databases">
        <title>Complete sequence of Desulfotomaculum carboxydivorans CO-1-SRB.</title>
        <authorList>
            <consortium name="US DOE Joint Genome Institute"/>
            <person name="Lucas S."/>
            <person name="Han J."/>
            <person name="Lapidus A."/>
            <person name="Cheng J.-F."/>
            <person name="Goodwin L."/>
            <person name="Pitluck S."/>
            <person name="Peters L."/>
            <person name="Mikhailova N."/>
            <person name="Lu M."/>
            <person name="Han C."/>
            <person name="Tapia R."/>
            <person name="Land M."/>
            <person name="Hauser L."/>
            <person name="Kyrpides N."/>
            <person name="Ivanova N."/>
            <person name="Pagani I."/>
            <person name="Stams A."/>
            <person name="Plugge C."/>
            <person name="Muyzer G."/>
            <person name="Kuever J."/>
            <person name="Parshina S."/>
            <person name="Ivanova A."/>
            <person name="Nazina T."/>
            <person name="Woyke T."/>
        </authorList>
    </citation>
    <scope>NUCLEOTIDE SEQUENCE [LARGE SCALE GENOMIC DNA]</scope>
    <source>
        <strain evidence="3">CO-1-SRB</strain>
    </source>
</reference>
<dbReference type="InterPro" id="IPR019088">
    <property type="entry name" value="CHP02186-rel_TM"/>
</dbReference>
<dbReference type="EMBL" id="CP002736">
    <property type="protein sequence ID" value="AEF93683.1"/>
    <property type="molecule type" value="Genomic_DNA"/>
</dbReference>
<evidence type="ECO:0000256" key="1">
    <source>
        <dbReference type="SAM" id="Phobius"/>
    </source>
</evidence>
<feature type="chain" id="PRO_5038585995" description="Transmembrane protein" evidence="2">
    <location>
        <begin position="21"/>
        <end position="265"/>
    </location>
</feature>
<keyword evidence="4" id="KW-1185">Reference proteome</keyword>
<sequence precursor="true">MKPFIILTLFIMLLAPDAVGAQELSCRLDRDEIHLGLDPHQETIKVYGQAPEQAPIIIKIEGPERPVLVSFNKDNSLIKFSEAEVRGLPGIYQVLTSTPVEEIKPTYWSLLGLNPEHNELRSSAWVRMRQDSDDAYSKWQNDYVTMAMRVKEEKGLYGVRQEVVHRQGKNYWANIPLVRGMPLGEIKVTALAVVNNRVVSSDTKLLKLKPSSILSTAQDLSISGILVISLFMVPIFLLTVAHILELLAQYKEERKRARLLRQISP</sequence>
<keyword evidence="2" id="KW-0732">Signal</keyword>
<evidence type="ECO:0000313" key="3">
    <source>
        <dbReference type="EMBL" id="AEF93683.1"/>
    </source>
</evidence>
<evidence type="ECO:0008006" key="5">
    <source>
        <dbReference type="Google" id="ProtNLM"/>
    </source>
</evidence>
<dbReference type="KEGG" id="dca:Desca_0803"/>
<feature type="transmembrane region" description="Helical" evidence="1">
    <location>
        <begin position="220"/>
        <end position="248"/>
    </location>
</feature>
<accession>F6B9A7</accession>
<keyword evidence="1" id="KW-0812">Transmembrane</keyword>
<name>F6B9A7_DESCC</name>
<keyword evidence="1" id="KW-0472">Membrane</keyword>
<dbReference type="HOGENOM" id="CLU_1048603_0_0_9"/>
<evidence type="ECO:0000256" key="2">
    <source>
        <dbReference type="SAM" id="SignalP"/>
    </source>
</evidence>
<feature type="signal peptide" evidence="2">
    <location>
        <begin position="1"/>
        <end position="20"/>
    </location>
</feature>
<keyword evidence="1" id="KW-1133">Transmembrane helix</keyword>
<dbReference type="Proteomes" id="UP000009226">
    <property type="component" value="Chromosome"/>
</dbReference>